<gene>
    <name evidence="1" type="ORF">SDC9_179020</name>
</gene>
<name>A0A645GZ80_9ZZZZ</name>
<protein>
    <submittedName>
        <fullName evidence="1">Uncharacterized protein</fullName>
    </submittedName>
</protein>
<dbReference type="EMBL" id="VSSQ01083107">
    <property type="protein sequence ID" value="MPN31546.1"/>
    <property type="molecule type" value="Genomic_DNA"/>
</dbReference>
<sequence>MFRLGDTHYQAGWKNYVQENIITLFKANWTGFIREDDGEASLFLWFWKDPDIAAGGFVYKMRAFSSVDVKETVSISGITFRKDGFPFPTYWREFLISIFPGTNEAEITIEIEEGEDFERDIYIGDYTATDGTYSYQLTVFRFEPPIIEKPPIIWA</sequence>
<comment type="caution">
    <text evidence="1">The sequence shown here is derived from an EMBL/GenBank/DDBJ whole genome shotgun (WGS) entry which is preliminary data.</text>
</comment>
<accession>A0A645GZ80</accession>
<dbReference type="AlphaFoldDB" id="A0A645GZ80"/>
<reference evidence="1" key="1">
    <citation type="submission" date="2019-08" db="EMBL/GenBank/DDBJ databases">
        <authorList>
            <person name="Kucharzyk K."/>
            <person name="Murdoch R.W."/>
            <person name="Higgins S."/>
            <person name="Loffler F."/>
        </authorList>
    </citation>
    <scope>NUCLEOTIDE SEQUENCE</scope>
</reference>
<organism evidence="1">
    <name type="scientific">bioreactor metagenome</name>
    <dbReference type="NCBI Taxonomy" id="1076179"/>
    <lineage>
        <taxon>unclassified sequences</taxon>
        <taxon>metagenomes</taxon>
        <taxon>ecological metagenomes</taxon>
    </lineage>
</organism>
<proteinExistence type="predicted"/>
<evidence type="ECO:0000313" key="1">
    <source>
        <dbReference type="EMBL" id="MPN31546.1"/>
    </source>
</evidence>